<comment type="similarity">
    <text evidence="1">Belongs to the TRAFAC class TrmE-Era-EngA-EngB-Septin-like GTPase superfamily. Septin GTPase family.</text>
</comment>
<protein>
    <submittedName>
        <fullName evidence="3">Septin-domain-containing protein</fullName>
    </submittedName>
</protein>
<feature type="domain" description="Septin-type G" evidence="2">
    <location>
        <begin position="28"/>
        <end position="344"/>
    </location>
</feature>
<accession>A0A835YRL0</accession>
<dbReference type="InterPro" id="IPR030379">
    <property type="entry name" value="G_SEPTIN_dom"/>
</dbReference>
<dbReference type="InterPro" id="IPR027417">
    <property type="entry name" value="P-loop_NTPase"/>
</dbReference>
<evidence type="ECO:0000313" key="3">
    <source>
        <dbReference type="EMBL" id="KAG5180286.1"/>
    </source>
</evidence>
<dbReference type="Gene3D" id="3.40.50.300">
    <property type="entry name" value="P-loop containing nucleotide triphosphate hydrolases"/>
    <property type="match status" value="1"/>
</dbReference>
<keyword evidence="1" id="KW-0547">Nucleotide-binding</keyword>
<evidence type="ECO:0000313" key="4">
    <source>
        <dbReference type="Proteomes" id="UP000664859"/>
    </source>
</evidence>
<dbReference type="Pfam" id="PF00735">
    <property type="entry name" value="Septin"/>
    <property type="match status" value="1"/>
</dbReference>
<evidence type="ECO:0000259" key="2">
    <source>
        <dbReference type="PROSITE" id="PS51719"/>
    </source>
</evidence>
<dbReference type="EMBL" id="JAFCMP010000401">
    <property type="protein sequence ID" value="KAG5180286.1"/>
    <property type="molecule type" value="Genomic_DNA"/>
</dbReference>
<dbReference type="OrthoDB" id="416553at2759"/>
<dbReference type="SUPFAM" id="SSF52540">
    <property type="entry name" value="P-loop containing nucleoside triphosphate hydrolases"/>
    <property type="match status" value="1"/>
</dbReference>
<keyword evidence="4" id="KW-1185">Reference proteome</keyword>
<name>A0A835YRL0_9STRA</name>
<sequence>MRTPKYRLQRMAELAGLGGCGMFEKPAKVVNYRLLLAGESGLGKTTMMGNLFRSYTQSHQGDAQLDEHPKTRLEDFVDAGLRHRLQQEFSVTYPEPHCDKIQVNYFLQDTPGYGDDVNVMNSINVVANHVKEQHLLWNKHVKWARDRGVQVDISKDTRFDVCLYFISPHRYRGIDVAYVEALRKYVNVIPIIAKSDTMSVKELKSFRPTILDPAAASGPVNGRAKAAGAKNSTSGGTASPFFSFPAELWEKYESRYGLCRPDHGVFAVVSSPTEDTAAFKRLFSVEPAAWPTREYAWGSAQAFNPMHSDTLALRIMLFELGFMHVDQSTQAVYDRIIAQLDGAAGRRGGAAEVQWDCDFNSGGCDVLLDDRALGVW</sequence>
<dbReference type="PROSITE" id="PS51719">
    <property type="entry name" value="G_SEPTIN"/>
    <property type="match status" value="1"/>
</dbReference>
<dbReference type="AlphaFoldDB" id="A0A835YRL0"/>
<gene>
    <name evidence="3" type="ORF">JKP88DRAFT_246899</name>
</gene>
<reference evidence="3" key="1">
    <citation type="submission" date="2021-02" db="EMBL/GenBank/DDBJ databases">
        <title>First Annotated Genome of the Yellow-green Alga Tribonema minus.</title>
        <authorList>
            <person name="Mahan K.M."/>
        </authorList>
    </citation>
    <scope>NUCLEOTIDE SEQUENCE</scope>
    <source>
        <strain evidence="3">UTEX B ZZ1240</strain>
    </source>
</reference>
<evidence type="ECO:0000256" key="1">
    <source>
        <dbReference type="RuleBase" id="RU004560"/>
    </source>
</evidence>
<comment type="caution">
    <text evidence="3">The sequence shown here is derived from an EMBL/GenBank/DDBJ whole genome shotgun (WGS) entry which is preliminary data.</text>
</comment>
<keyword evidence="1" id="KW-0342">GTP-binding</keyword>
<proteinExistence type="inferred from homology"/>
<dbReference type="GO" id="GO:0005525">
    <property type="term" value="F:GTP binding"/>
    <property type="evidence" value="ECO:0007669"/>
    <property type="project" value="UniProtKB-KW"/>
</dbReference>
<organism evidence="3 4">
    <name type="scientific">Tribonema minus</name>
    <dbReference type="NCBI Taxonomy" id="303371"/>
    <lineage>
        <taxon>Eukaryota</taxon>
        <taxon>Sar</taxon>
        <taxon>Stramenopiles</taxon>
        <taxon>Ochrophyta</taxon>
        <taxon>PX clade</taxon>
        <taxon>Xanthophyceae</taxon>
        <taxon>Tribonematales</taxon>
        <taxon>Tribonemataceae</taxon>
        <taxon>Tribonema</taxon>
    </lineage>
</organism>
<dbReference type="PANTHER" id="PTHR18884">
    <property type="entry name" value="SEPTIN"/>
    <property type="match status" value="1"/>
</dbReference>
<dbReference type="Proteomes" id="UP000664859">
    <property type="component" value="Unassembled WGS sequence"/>
</dbReference>